<accession>A0A3P5X2M0</accession>
<evidence type="ECO:0000313" key="1">
    <source>
        <dbReference type="EMBL" id="VDC25530.1"/>
    </source>
</evidence>
<dbReference type="Proteomes" id="UP000270468">
    <property type="component" value="Unassembled WGS sequence"/>
</dbReference>
<keyword evidence="2" id="KW-1185">Reference proteome</keyword>
<dbReference type="RefSeq" id="WP_124069656.1">
    <property type="nucleotide sequence ID" value="NZ_CBCRXF010000014.1"/>
</dbReference>
<dbReference type="Pfam" id="PF18950">
    <property type="entry name" value="DUF5694"/>
    <property type="match status" value="1"/>
</dbReference>
<evidence type="ECO:0000313" key="2">
    <source>
        <dbReference type="Proteomes" id="UP000270468"/>
    </source>
</evidence>
<dbReference type="OrthoDB" id="2080342at2"/>
<sequence>MKQEKAKVLVLGTFHMSEHEGLDSEGRQIEIEELVSKLEKFKPTKIAVEMVPKDSEYYNGKYNQYKLGTYQLQMNEIFQVGFRLGLQLEHEQIYPTDWMGDSDMGYGEVESWAKENQPELLNEIYEGLEFPVLSEDKSVIEYYKELNTPTLVNKLHKMYVNIARIGDINNYVGMNWLSWWYKRNLIMFANLTRLIDSEEERILFIVGGSHSSIVTKFIEESEVCEVVQPLSYLS</sequence>
<dbReference type="InterPro" id="IPR043749">
    <property type="entry name" value="DUF5694"/>
</dbReference>
<evidence type="ECO:0008006" key="3">
    <source>
        <dbReference type="Google" id="ProtNLM"/>
    </source>
</evidence>
<name>A0A3P5X2M0_9BACL</name>
<proteinExistence type="predicted"/>
<gene>
    <name evidence="1" type="ORF">FILTAD_01236</name>
</gene>
<dbReference type="AlphaFoldDB" id="A0A3P5X2M0"/>
<dbReference type="EMBL" id="UXAV01000032">
    <property type="protein sequence ID" value="VDC25530.1"/>
    <property type="molecule type" value="Genomic_DNA"/>
</dbReference>
<organism evidence="1 2">
    <name type="scientific">Filibacter tadaridae</name>
    <dbReference type="NCBI Taxonomy" id="2483811"/>
    <lineage>
        <taxon>Bacteria</taxon>
        <taxon>Bacillati</taxon>
        <taxon>Bacillota</taxon>
        <taxon>Bacilli</taxon>
        <taxon>Bacillales</taxon>
        <taxon>Caryophanaceae</taxon>
        <taxon>Filibacter</taxon>
    </lineage>
</organism>
<reference evidence="1 2" key="1">
    <citation type="submission" date="2018-11" db="EMBL/GenBank/DDBJ databases">
        <authorList>
            <person name="Criscuolo A."/>
        </authorList>
    </citation>
    <scope>NUCLEOTIDE SEQUENCE [LARGE SCALE GENOMIC DNA]</scope>
    <source>
        <strain evidence="1">ATB-66</strain>
    </source>
</reference>
<protein>
    <recommendedName>
        <fullName evidence="3">TraB family protein</fullName>
    </recommendedName>
</protein>